<dbReference type="RefSeq" id="WP_288186007.1">
    <property type="nucleotide sequence ID" value="NZ_LT608335.1"/>
</dbReference>
<dbReference type="EMBL" id="FMJE01000007">
    <property type="protein sequence ID" value="SCM83633.1"/>
    <property type="molecule type" value="Genomic_DNA"/>
</dbReference>
<dbReference type="AlphaFoldDB" id="A0A212M1E3"/>
<dbReference type="Pfam" id="PF00535">
    <property type="entry name" value="Glycos_transf_2"/>
    <property type="match status" value="1"/>
</dbReference>
<evidence type="ECO:0000313" key="2">
    <source>
        <dbReference type="EMBL" id="SCM83633.1"/>
    </source>
</evidence>
<dbReference type="GO" id="GO:0016758">
    <property type="term" value="F:hexosyltransferase activity"/>
    <property type="evidence" value="ECO:0007669"/>
    <property type="project" value="UniProtKB-ARBA"/>
</dbReference>
<dbReference type="Gene3D" id="3.90.550.10">
    <property type="entry name" value="Spore Coat Polysaccharide Biosynthesis Protein SpsA, Chain A"/>
    <property type="match status" value="1"/>
</dbReference>
<organism evidence="2">
    <name type="scientific">uncultured Sporomusa sp</name>
    <dbReference type="NCBI Taxonomy" id="307249"/>
    <lineage>
        <taxon>Bacteria</taxon>
        <taxon>Bacillati</taxon>
        <taxon>Bacillota</taxon>
        <taxon>Negativicutes</taxon>
        <taxon>Selenomonadales</taxon>
        <taxon>Sporomusaceae</taxon>
        <taxon>Sporomusa</taxon>
        <taxon>environmental samples</taxon>
    </lineage>
</organism>
<dbReference type="PANTHER" id="PTHR22916">
    <property type="entry name" value="GLYCOSYLTRANSFERASE"/>
    <property type="match status" value="1"/>
</dbReference>
<dbReference type="SUPFAM" id="SSF53448">
    <property type="entry name" value="Nucleotide-diphospho-sugar transferases"/>
    <property type="match status" value="1"/>
</dbReference>
<keyword evidence="2" id="KW-0808">Transferase</keyword>
<evidence type="ECO:0000259" key="1">
    <source>
        <dbReference type="Pfam" id="PF00535"/>
    </source>
</evidence>
<dbReference type="InterPro" id="IPR001173">
    <property type="entry name" value="Glyco_trans_2-like"/>
</dbReference>
<reference evidence="2" key="1">
    <citation type="submission" date="2016-08" db="EMBL/GenBank/DDBJ databases">
        <authorList>
            <person name="Seilhamer J.J."/>
        </authorList>
    </citation>
    <scope>NUCLEOTIDE SEQUENCE</scope>
    <source>
        <strain evidence="2">86</strain>
    </source>
</reference>
<proteinExistence type="predicted"/>
<dbReference type="PANTHER" id="PTHR22916:SF3">
    <property type="entry name" value="UDP-GLCNAC:BETAGAL BETA-1,3-N-ACETYLGLUCOSAMINYLTRANSFERASE-LIKE PROTEIN 1"/>
    <property type="match status" value="1"/>
</dbReference>
<protein>
    <submittedName>
        <fullName evidence="2">Putative Glycosyl transferase family protein</fullName>
    </submittedName>
</protein>
<name>A0A212M1E3_9FIRM</name>
<accession>A0A212M1E3</accession>
<feature type="domain" description="Glycosyltransferase 2-like" evidence="1">
    <location>
        <begin position="13"/>
        <end position="181"/>
    </location>
</feature>
<dbReference type="InterPro" id="IPR029044">
    <property type="entry name" value="Nucleotide-diphossugar_trans"/>
</dbReference>
<sequence>MECVSETCSVMISIILPSYNHGDFIEEAIESVLQQTYQNYEFLVSDDGSSDQTVEILAKYVSRFPVGTYQYTIQKKRLGPVGNINFLIHQARGRYVAVLNSDDYWHRDKLRLQLEHLEKQKNAVACFTWASVVSEKMYNMISTTAFNVKNASQAEFLKKLWADGNFFCHPSLLILRDVYHKIGYYNSAFRQLPDYELWVRLLKYAPVTILEQPLVYYRRTANNTSTISRENRIREITEYAEIYSSFFKGMPADLFHDAFQKKIRKDVVRDATPDVLLAKSFYLLLSESAYCEIAAKEAAIRLLFQESYNLEFEKILQDEYNISIFDQYQLTAQYGTGALFAEYFPANKKAFWAKCKIRFADTLCLKLLRMLRIQVSGLFFGRR</sequence>
<gene>
    <name evidence="2" type="ORF">KL86SPO_70491</name>
</gene>